<evidence type="ECO:0000256" key="1">
    <source>
        <dbReference type="SAM" id="Coils"/>
    </source>
</evidence>
<comment type="caution">
    <text evidence="2">The sequence shown here is derived from an EMBL/GenBank/DDBJ whole genome shotgun (WGS) entry which is preliminary data.</text>
</comment>
<keyword evidence="1" id="KW-0175">Coiled coil</keyword>
<accession>A0AA39HDF4</accession>
<evidence type="ECO:0000313" key="3">
    <source>
        <dbReference type="Proteomes" id="UP001175271"/>
    </source>
</evidence>
<dbReference type="AlphaFoldDB" id="A0AA39HDF4"/>
<feature type="coiled-coil region" evidence="1">
    <location>
        <begin position="612"/>
        <end position="639"/>
    </location>
</feature>
<reference evidence="2" key="1">
    <citation type="submission" date="2023-06" db="EMBL/GenBank/DDBJ databases">
        <title>Genomic analysis of the entomopathogenic nematode Steinernema hermaphroditum.</title>
        <authorList>
            <person name="Schwarz E.M."/>
            <person name="Heppert J.K."/>
            <person name="Baniya A."/>
            <person name="Schwartz H.T."/>
            <person name="Tan C.-H."/>
            <person name="Antoshechkin I."/>
            <person name="Sternberg P.W."/>
            <person name="Goodrich-Blair H."/>
            <person name="Dillman A.R."/>
        </authorList>
    </citation>
    <scope>NUCLEOTIDE SEQUENCE</scope>
    <source>
        <strain evidence="2">PS9179</strain>
        <tissue evidence="2">Whole animal</tissue>
    </source>
</reference>
<protein>
    <submittedName>
        <fullName evidence="2">Uncharacterized protein</fullName>
    </submittedName>
</protein>
<feature type="coiled-coil region" evidence="1">
    <location>
        <begin position="220"/>
        <end position="506"/>
    </location>
</feature>
<sequence>MDVNKALALTEWLNLFGDLVGLPHVRELGEFVSGQHLSTVFTFMKEKALPKEPSEKILNRREFFENLLDHLMRLESVSPNKYYTELKATAAGYGQSDEIAKFLAIILYEIRMNNDLQTAAFDVILPKLTERSRMELAELMDYLDDSSQWLSSSNWTAIIRKQPPESESIFAGIHPPTPCTPLNFRTPLRDPTKSITGRLCAAYTGNSDVSVLRDSPNLREHRQRRRIEEQQNEIKRLKSEMNEIRHELDHARHTKTEFKREYEQLLNHNEKLLNSLREKESEKNVMQDKLEATELKLTFLRERKEESDDKVKEYRQLLMKNSELRGELDKTEESNMKLIATNQDLEDQLMKISWKVGQLERELSDAKEEAAVAREKSVRLEQTLKERDIAIKSTRIQLANEQKEHEECRNKLQNLIFDTEESSRLMEQENLGLALMKEEGSKYMQRIDALEAKVLPKVDEAAERDAKLRAQNQSLEDEMSKILRRLRQLEHELAGVKEEKSVVSREKSFNLEQTMKERSALSWNTTEVEGSVFQKYHLDIEDEDIWMQQSLTDGKIQSLSEPIGGDYRPHNGHFEGNFALTGRSVRCLPSRKTIRRPSTSTSRRVRKPIRGLDLMADIIGQFEETLKELEAEAPLLHQKKVLESPGEETPHVDTQVSLIRSGDSILNTTSDAVQKGSISKLQSSSATESFDTSRIPTSVVSPISSHATSNFTTTSVNRGTAQGETSQVGCFFTIIDKDNQRKTINVVLHCTDGEPTAIIVNGKEARFVE</sequence>
<gene>
    <name evidence="2" type="ORF">QR680_016794</name>
</gene>
<organism evidence="2 3">
    <name type="scientific">Steinernema hermaphroditum</name>
    <dbReference type="NCBI Taxonomy" id="289476"/>
    <lineage>
        <taxon>Eukaryota</taxon>
        <taxon>Metazoa</taxon>
        <taxon>Ecdysozoa</taxon>
        <taxon>Nematoda</taxon>
        <taxon>Chromadorea</taxon>
        <taxon>Rhabditida</taxon>
        <taxon>Tylenchina</taxon>
        <taxon>Panagrolaimomorpha</taxon>
        <taxon>Strongyloidoidea</taxon>
        <taxon>Steinernematidae</taxon>
        <taxon>Steinernema</taxon>
    </lineage>
</organism>
<dbReference type="Proteomes" id="UP001175271">
    <property type="component" value="Unassembled WGS sequence"/>
</dbReference>
<name>A0AA39HDF4_9BILA</name>
<evidence type="ECO:0000313" key="2">
    <source>
        <dbReference type="EMBL" id="KAK0403226.1"/>
    </source>
</evidence>
<dbReference type="EMBL" id="JAUCMV010000004">
    <property type="protein sequence ID" value="KAK0403226.1"/>
    <property type="molecule type" value="Genomic_DNA"/>
</dbReference>
<proteinExistence type="predicted"/>
<keyword evidence="3" id="KW-1185">Reference proteome</keyword>